<keyword evidence="3" id="KW-1185">Reference proteome</keyword>
<organism evidence="1 3">
    <name type="scientific">Trichinella nelsoni</name>
    <dbReference type="NCBI Taxonomy" id="6336"/>
    <lineage>
        <taxon>Eukaryota</taxon>
        <taxon>Metazoa</taxon>
        <taxon>Ecdysozoa</taxon>
        <taxon>Nematoda</taxon>
        <taxon>Enoplea</taxon>
        <taxon>Dorylaimia</taxon>
        <taxon>Trichinellida</taxon>
        <taxon>Trichinellidae</taxon>
        <taxon>Trichinella</taxon>
    </lineage>
</organism>
<sequence length="32" mass="3608">MPYYVCAISEELSCSSLSKHVVNYNSALQHHP</sequence>
<evidence type="ECO:0000313" key="3">
    <source>
        <dbReference type="Proteomes" id="UP000054630"/>
    </source>
</evidence>
<dbReference type="Proteomes" id="UP000054630">
    <property type="component" value="Unassembled WGS sequence"/>
</dbReference>
<accession>A0A0V0RC32</accession>
<protein>
    <submittedName>
        <fullName evidence="1">Uncharacterized protein</fullName>
    </submittedName>
</protein>
<reference evidence="1 3" key="1">
    <citation type="submission" date="2015-01" db="EMBL/GenBank/DDBJ databases">
        <title>Evolution of Trichinella species and genotypes.</title>
        <authorList>
            <person name="Korhonen P.K."/>
            <person name="Edoardo P."/>
            <person name="Giuseppe L.R."/>
            <person name="Gasser R.B."/>
        </authorList>
    </citation>
    <scope>NUCLEOTIDE SEQUENCE [LARGE SCALE GENOMIC DNA]</scope>
    <source>
        <strain evidence="1">ISS37</strain>
    </source>
</reference>
<evidence type="ECO:0000313" key="1">
    <source>
        <dbReference type="EMBL" id="KRX11813.1"/>
    </source>
</evidence>
<evidence type="ECO:0000313" key="2">
    <source>
        <dbReference type="EMBL" id="KRX12151.1"/>
    </source>
</evidence>
<proteinExistence type="predicted"/>
<dbReference type="EMBL" id="JYDL01000716">
    <property type="protein sequence ID" value="KRX12151.1"/>
    <property type="molecule type" value="Genomic_DNA"/>
</dbReference>
<gene>
    <name evidence="2" type="ORF">T07_5010</name>
    <name evidence="1" type="ORF">T07_8283</name>
</gene>
<comment type="caution">
    <text evidence="1">The sequence shown here is derived from an EMBL/GenBank/DDBJ whole genome shotgun (WGS) entry which is preliminary data.</text>
</comment>
<dbReference type="EMBL" id="JYDL01001332">
    <property type="protein sequence ID" value="KRX11813.1"/>
    <property type="molecule type" value="Genomic_DNA"/>
</dbReference>
<dbReference type="AlphaFoldDB" id="A0A0V0RC32"/>
<name>A0A0V0RC32_9BILA</name>